<evidence type="ECO:0000256" key="3">
    <source>
        <dbReference type="ARBA" id="ARBA00022475"/>
    </source>
</evidence>
<evidence type="ECO:0000256" key="2">
    <source>
        <dbReference type="ARBA" id="ARBA00010157"/>
    </source>
</evidence>
<dbReference type="InterPro" id="IPR000731">
    <property type="entry name" value="SSD"/>
</dbReference>
<dbReference type="PANTHER" id="PTHR33406">
    <property type="entry name" value="MEMBRANE PROTEIN MJ1562-RELATED"/>
    <property type="match status" value="1"/>
</dbReference>
<dbReference type="PANTHER" id="PTHR33406:SF6">
    <property type="entry name" value="MEMBRANE PROTEIN YDGH-RELATED"/>
    <property type="match status" value="1"/>
</dbReference>
<dbReference type="Gene3D" id="1.20.1640.10">
    <property type="entry name" value="Multidrug efflux transporter AcrB transmembrane domain"/>
    <property type="match status" value="2"/>
</dbReference>
<reference evidence="9 10" key="1">
    <citation type="journal article" date="2019" name="Int. J. Syst. Evol. Microbiol.">
        <title>The Global Catalogue of Microorganisms (GCM) 10K type strain sequencing project: providing services to taxonomists for standard genome sequencing and annotation.</title>
        <authorList>
            <consortium name="The Broad Institute Genomics Platform"/>
            <consortium name="The Broad Institute Genome Sequencing Center for Infectious Disease"/>
            <person name="Wu L."/>
            <person name="Ma J."/>
        </authorList>
    </citation>
    <scope>NUCLEOTIDE SEQUENCE [LARGE SCALE GENOMIC DNA]</scope>
    <source>
        <strain evidence="9 10">JCM 13008</strain>
    </source>
</reference>
<comment type="subcellular location">
    <subcellularLocation>
        <location evidence="1">Cell membrane</location>
        <topology evidence="1">Multi-pass membrane protein</topology>
    </subcellularLocation>
</comment>
<feature type="transmembrane region" description="Helical" evidence="7">
    <location>
        <begin position="536"/>
        <end position="557"/>
    </location>
</feature>
<evidence type="ECO:0000256" key="5">
    <source>
        <dbReference type="ARBA" id="ARBA00022989"/>
    </source>
</evidence>
<evidence type="ECO:0000313" key="10">
    <source>
        <dbReference type="Proteomes" id="UP001501581"/>
    </source>
</evidence>
<keyword evidence="6 7" id="KW-0472">Membrane</keyword>
<keyword evidence="5 7" id="KW-1133">Transmembrane helix</keyword>
<dbReference type="PROSITE" id="PS50156">
    <property type="entry name" value="SSD"/>
    <property type="match status" value="1"/>
</dbReference>
<feature type="transmembrane region" description="Helical" evidence="7">
    <location>
        <begin position="569"/>
        <end position="587"/>
    </location>
</feature>
<keyword evidence="3" id="KW-1003">Cell membrane</keyword>
<evidence type="ECO:0000259" key="8">
    <source>
        <dbReference type="PROSITE" id="PS50156"/>
    </source>
</evidence>
<organism evidence="9 10">
    <name type="scientific">Nocardioides dubius</name>
    <dbReference type="NCBI Taxonomy" id="317019"/>
    <lineage>
        <taxon>Bacteria</taxon>
        <taxon>Bacillati</taxon>
        <taxon>Actinomycetota</taxon>
        <taxon>Actinomycetes</taxon>
        <taxon>Propionibacteriales</taxon>
        <taxon>Nocardioidaceae</taxon>
        <taxon>Nocardioides</taxon>
    </lineage>
</organism>
<dbReference type="Pfam" id="PF03176">
    <property type="entry name" value="MMPL"/>
    <property type="match status" value="2"/>
</dbReference>
<dbReference type="InterPro" id="IPR050545">
    <property type="entry name" value="Mycobact_MmpL"/>
</dbReference>
<name>A0ABN1TMS8_9ACTN</name>
<feature type="transmembrane region" description="Helical" evidence="7">
    <location>
        <begin position="607"/>
        <end position="638"/>
    </location>
</feature>
<feature type="transmembrane region" description="Helical" evidence="7">
    <location>
        <begin position="308"/>
        <end position="335"/>
    </location>
</feature>
<dbReference type="Proteomes" id="UP001501581">
    <property type="component" value="Unassembled WGS sequence"/>
</dbReference>
<comment type="caution">
    <text evidence="9">The sequence shown here is derived from an EMBL/GenBank/DDBJ whole genome shotgun (WGS) entry which is preliminary data.</text>
</comment>
<feature type="transmembrane region" description="Helical" evidence="7">
    <location>
        <begin position="275"/>
        <end position="296"/>
    </location>
</feature>
<evidence type="ECO:0000313" key="9">
    <source>
        <dbReference type="EMBL" id="GAA1094389.1"/>
    </source>
</evidence>
<dbReference type="EMBL" id="BAAALG010000002">
    <property type="protein sequence ID" value="GAA1094389.1"/>
    <property type="molecule type" value="Genomic_DNA"/>
</dbReference>
<keyword evidence="10" id="KW-1185">Reference proteome</keyword>
<feature type="transmembrane region" description="Helical" evidence="7">
    <location>
        <begin position="197"/>
        <end position="220"/>
    </location>
</feature>
<accession>A0ABN1TMS8</accession>
<feature type="transmembrane region" description="Helical" evidence="7">
    <location>
        <begin position="168"/>
        <end position="190"/>
    </location>
</feature>
<feature type="transmembrane region" description="Helical" evidence="7">
    <location>
        <begin position="511"/>
        <end position="529"/>
    </location>
</feature>
<feature type="transmembrane region" description="Helical" evidence="7">
    <location>
        <begin position="232"/>
        <end position="254"/>
    </location>
</feature>
<evidence type="ECO:0000256" key="6">
    <source>
        <dbReference type="ARBA" id="ARBA00023136"/>
    </source>
</evidence>
<evidence type="ECO:0000256" key="4">
    <source>
        <dbReference type="ARBA" id="ARBA00022692"/>
    </source>
</evidence>
<gene>
    <name evidence="9" type="ORF">GCM10009668_07710</name>
</gene>
<proteinExistence type="inferred from homology"/>
<dbReference type="InterPro" id="IPR004869">
    <property type="entry name" value="MMPL_dom"/>
</dbReference>
<feature type="domain" description="SSD" evidence="8">
    <location>
        <begin position="197"/>
        <end position="329"/>
    </location>
</feature>
<evidence type="ECO:0000256" key="1">
    <source>
        <dbReference type="ARBA" id="ARBA00004651"/>
    </source>
</evidence>
<comment type="similarity">
    <text evidence="2">Belongs to the resistance-nodulation-cell division (RND) (TC 2.A.6) family. MmpL subfamily.</text>
</comment>
<dbReference type="RefSeq" id="WP_343991546.1">
    <property type="nucleotide sequence ID" value="NZ_BAAALG010000002.1"/>
</dbReference>
<protein>
    <submittedName>
        <fullName evidence="9">MMPL family transporter</fullName>
    </submittedName>
</protein>
<keyword evidence="4 7" id="KW-0812">Transmembrane</keyword>
<sequence>MHRQIAGRLTGPVSKWLVLVLWLLVTFGSSIYAAKLVDVQNNEASSWLPDSAESTRALEKLSTFQDVNSIPTVVVYQKESGLGEADLAAAAADASAFAAMDGVEGEVLGPFPSEDGKAMQTVVTFNFGSEGWNAMPDAADELRDLASVDGAKVYIAGQGGQAADSAEAFGGIDTTLLFATLSIVIVILLFTYRSPVLWILPIICAGVALFGAQALIYFLAKYADLTVNGQSYAILTILVIGAGTDYALLLVARYREELRRHEDRHEAMAFALHRAAPAILASAATVILSMLCLLLAELNSTAGLGPVAAIGIAVTFLVQITLLPALLTICGRWIFWPKRPAHGSPEPTQRGLWAKIGNRIKAAPRMVWIVTTAVLALACLGVLRLDTAGLATDEQYTRDFQSVTGQQVLIDHGLVDQSNTVQVVAEAERADAVREAMVGIPGIQQPGEPVTKDGLALVQAAIDTDIAAPASFDAVRAVRDATHAVPGANALVGGGSAFYLDTQEAAARDNMVIIPAILAMVLLILMVLLRAVLSPIILVATVVLSFGAAMGISVLLFEYVFGFEGSDPAFPLFAFVFLVALGIDYNIFLMTRVREETRDRGTRAGSLVALTSTGGVITSAGLVLAATFLVLATIPVVFLAELGVAVALGVMLDTMVVRSVLVTAINLDLGPRIWWPSRLDADGPLDWPDEQAVDAARRDPV</sequence>
<feature type="transmembrane region" description="Helical" evidence="7">
    <location>
        <begin position="366"/>
        <end position="385"/>
    </location>
</feature>
<dbReference type="SUPFAM" id="SSF82866">
    <property type="entry name" value="Multidrug efflux transporter AcrB transmembrane domain"/>
    <property type="match status" value="2"/>
</dbReference>
<evidence type="ECO:0000256" key="7">
    <source>
        <dbReference type="SAM" id="Phobius"/>
    </source>
</evidence>